<comment type="cofactor">
    <cofactor evidence="1">
        <name>Zn(2+)</name>
        <dbReference type="ChEBI" id="CHEBI:29105"/>
    </cofactor>
</comment>
<feature type="region of interest" description="Disordered" evidence="12">
    <location>
        <begin position="250"/>
        <end position="277"/>
    </location>
</feature>
<comment type="pathway">
    <text evidence="2">Cofactor biosynthesis; riboflavin biosynthesis; 5-amino-6-(D-ribitylamino)uracil from GTP: step 1/4.</text>
</comment>
<evidence type="ECO:0000259" key="13">
    <source>
        <dbReference type="Pfam" id="PF00925"/>
    </source>
</evidence>
<feature type="domain" description="GTP cyclohydrolase II" evidence="13">
    <location>
        <begin position="47"/>
        <end position="221"/>
    </location>
</feature>
<keyword evidence="6" id="KW-0479">Metal-binding</keyword>
<dbReference type="HAMAP" id="MF_00179">
    <property type="entry name" value="RibA"/>
    <property type="match status" value="1"/>
</dbReference>
<keyword evidence="7" id="KW-0547">Nucleotide-binding</keyword>
<name>A0AB34JUR6_PRYPA</name>
<evidence type="ECO:0000256" key="5">
    <source>
        <dbReference type="ARBA" id="ARBA00022619"/>
    </source>
</evidence>
<dbReference type="CDD" id="cd00641">
    <property type="entry name" value="GTP_cyclohydro2"/>
    <property type="match status" value="1"/>
</dbReference>
<dbReference type="GO" id="GO:0003935">
    <property type="term" value="F:GTP cyclohydrolase II activity"/>
    <property type="evidence" value="ECO:0007669"/>
    <property type="project" value="UniProtKB-EC"/>
</dbReference>
<dbReference type="GO" id="GO:0008686">
    <property type="term" value="F:3,4-dihydroxy-2-butanone-4-phosphate synthase activity"/>
    <property type="evidence" value="ECO:0007669"/>
    <property type="project" value="TreeGrafter"/>
</dbReference>
<evidence type="ECO:0000256" key="9">
    <source>
        <dbReference type="ARBA" id="ARBA00022833"/>
    </source>
</evidence>
<evidence type="ECO:0000256" key="12">
    <source>
        <dbReference type="SAM" id="MobiDB-lite"/>
    </source>
</evidence>
<keyword evidence="9" id="KW-0862">Zinc</keyword>
<evidence type="ECO:0000313" key="15">
    <source>
        <dbReference type="Proteomes" id="UP001515480"/>
    </source>
</evidence>
<dbReference type="PANTHER" id="PTHR21327:SF18">
    <property type="entry name" value="3,4-DIHYDROXY-2-BUTANONE 4-PHOSPHATE SYNTHASE"/>
    <property type="match status" value="1"/>
</dbReference>
<evidence type="ECO:0000256" key="7">
    <source>
        <dbReference type="ARBA" id="ARBA00022741"/>
    </source>
</evidence>
<dbReference type="GO" id="GO:0005829">
    <property type="term" value="C:cytosol"/>
    <property type="evidence" value="ECO:0007669"/>
    <property type="project" value="TreeGrafter"/>
</dbReference>
<dbReference type="GO" id="GO:0009231">
    <property type="term" value="P:riboflavin biosynthetic process"/>
    <property type="evidence" value="ECO:0007669"/>
    <property type="project" value="UniProtKB-KW"/>
</dbReference>
<dbReference type="NCBIfam" id="NF001591">
    <property type="entry name" value="PRK00393.1"/>
    <property type="match status" value="1"/>
</dbReference>
<keyword evidence="5" id="KW-0686">Riboflavin biosynthesis</keyword>
<keyword evidence="10" id="KW-0342">GTP-binding</keyword>
<accession>A0AB34JUR6</accession>
<dbReference type="GO" id="GO:0046872">
    <property type="term" value="F:metal ion binding"/>
    <property type="evidence" value="ECO:0007669"/>
    <property type="project" value="UniProtKB-KW"/>
</dbReference>
<comment type="caution">
    <text evidence="14">The sequence shown here is derived from an EMBL/GenBank/DDBJ whole genome shotgun (WGS) entry which is preliminary data.</text>
</comment>
<dbReference type="InterPro" id="IPR000926">
    <property type="entry name" value="RibA"/>
</dbReference>
<protein>
    <recommendedName>
        <fullName evidence="13">GTP cyclohydrolase II domain-containing protein</fullName>
    </recommendedName>
</protein>
<comment type="catalytic activity">
    <reaction evidence="11">
        <text>GTP + 4 H2O = 2,5-diamino-6-hydroxy-4-(5-phosphoribosylamino)-pyrimidine + formate + 2 phosphate + 3 H(+)</text>
        <dbReference type="Rhea" id="RHEA:23704"/>
        <dbReference type="ChEBI" id="CHEBI:15377"/>
        <dbReference type="ChEBI" id="CHEBI:15378"/>
        <dbReference type="ChEBI" id="CHEBI:15740"/>
        <dbReference type="ChEBI" id="CHEBI:37565"/>
        <dbReference type="ChEBI" id="CHEBI:43474"/>
        <dbReference type="ChEBI" id="CHEBI:58614"/>
        <dbReference type="EC" id="3.5.4.25"/>
    </reaction>
</comment>
<dbReference type="FunFam" id="3.40.50.10990:FF:000001">
    <property type="entry name" value="Riboflavin biosynthesis protein RibBA"/>
    <property type="match status" value="1"/>
</dbReference>
<evidence type="ECO:0000256" key="11">
    <source>
        <dbReference type="ARBA" id="ARBA00049295"/>
    </source>
</evidence>
<evidence type="ECO:0000256" key="1">
    <source>
        <dbReference type="ARBA" id="ARBA00001947"/>
    </source>
</evidence>
<dbReference type="PANTHER" id="PTHR21327">
    <property type="entry name" value="GTP CYCLOHYDROLASE II-RELATED"/>
    <property type="match status" value="1"/>
</dbReference>
<dbReference type="Gene3D" id="3.40.50.10990">
    <property type="entry name" value="GTP cyclohydrolase II"/>
    <property type="match status" value="1"/>
</dbReference>
<dbReference type="Pfam" id="PF00925">
    <property type="entry name" value="GTP_cyclohydro2"/>
    <property type="match status" value="1"/>
</dbReference>
<comment type="similarity">
    <text evidence="4">In the N-terminal section; belongs to the DHBP synthase family.</text>
</comment>
<dbReference type="GO" id="GO:0005525">
    <property type="term" value="F:GTP binding"/>
    <property type="evidence" value="ECO:0007669"/>
    <property type="project" value="UniProtKB-KW"/>
</dbReference>
<evidence type="ECO:0000256" key="2">
    <source>
        <dbReference type="ARBA" id="ARBA00004853"/>
    </source>
</evidence>
<feature type="compositionally biased region" description="Polar residues" evidence="12">
    <location>
        <begin position="265"/>
        <end position="277"/>
    </location>
</feature>
<comment type="pathway">
    <text evidence="3">Cofactor biosynthesis; riboflavin biosynthesis; 2-hydroxy-3-oxobutyl phosphate from D-ribulose 5-phosphate: step 1/1.</text>
</comment>
<dbReference type="EMBL" id="JBGBPQ010000005">
    <property type="protein sequence ID" value="KAL1524455.1"/>
    <property type="molecule type" value="Genomic_DNA"/>
</dbReference>
<proteinExistence type="inferred from homology"/>
<keyword evidence="8" id="KW-0378">Hydrolase</keyword>
<evidence type="ECO:0000256" key="6">
    <source>
        <dbReference type="ARBA" id="ARBA00022723"/>
    </source>
</evidence>
<evidence type="ECO:0000256" key="4">
    <source>
        <dbReference type="ARBA" id="ARBA00005520"/>
    </source>
</evidence>
<dbReference type="InterPro" id="IPR032677">
    <property type="entry name" value="GTP_cyclohydro_II"/>
</dbReference>
<evidence type="ECO:0000256" key="10">
    <source>
        <dbReference type="ARBA" id="ARBA00023134"/>
    </source>
</evidence>
<dbReference type="AlphaFoldDB" id="A0AB34JUR6"/>
<dbReference type="Proteomes" id="UP001515480">
    <property type="component" value="Unassembled WGS sequence"/>
</dbReference>
<evidence type="ECO:0000313" key="14">
    <source>
        <dbReference type="EMBL" id="KAL1524455.1"/>
    </source>
</evidence>
<reference evidence="14 15" key="1">
    <citation type="journal article" date="2024" name="Science">
        <title>Giant polyketide synthase enzymes in the biosynthesis of giant marine polyether toxins.</title>
        <authorList>
            <person name="Fallon T.R."/>
            <person name="Shende V.V."/>
            <person name="Wierzbicki I.H."/>
            <person name="Pendleton A.L."/>
            <person name="Watervoot N.F."/>
            <person name="Auber R.P."/>
            <person name="Gonzalez D.J."/>
            <person name="Wisecaver J.H."/>
            <person name="Moore B.S."/>
        </authorList>
    </citation>
    <scope>NUCLEOTIDE SEQUENCE [LARGE SCALE GENOMIC DNA]</scope>
    <source>
        <strain evidence="14 15">12B1</strain>
    </source>
</reference>
<organism evidence="14 15">
    <name type="scientific">Prymnesium parvum</name>
    <name type="common">Toxic golden alga</name>
    <dbReference type="NCBI Taxonomy" id="97485"/>
    <lineage>
        <taxon>Eukaryota</taxon>
        <taxon>Haptista</taxon>
        <taxon>Haptophyta</taxon>
        <taxon>Prymnesiophyceae</taxon>
        <taxon>Prymnesiales</taxon>
        <taxon>Prymnesiaceae</taxon>
        <taxon>Prymnesium</taxon>
    </lineage>
</organism>
<evidence type="ECO:0000256" key="8">
    <source>
        <dbReference type="ARBA" id="ARBA00022801"/>
    </source>
</evidence>
<dbReference type="NCBIfam" id="TIGR00505">
    <property type="entry name" value="ribA"/>
    <property type="match status" value="1"/>
</dbReference>
<keyword evidence="15" id="KW-1185">Reference proteome</keyword>
<dbReference type="SUPFAM" id="SSF142695">
    <property type="entry name" value="RibA-like"/>
    <property type="match status" value="1"/>
</dbReference>
<gene>
    <name evidence="14" type="ORF">AB1Y20_019350</name>
</gene>
<evidence type="ECO:0000256" key="3">
    <source>
        <dbReference type="ARBA" id="ARBA00004904"/>
    </source>
</evidence>
<sequence>MYAVANISGQSELRAFAEKWGLVYSSTADLIAFQRRRSALVERCAPPVAMPTKFGVFTAHCYRSLVDGVEHIALVKAQSGNELPHKLKPFLGSTKPALVRVHSECCTGDIFGSLRCDCGPQLEAGLRAIERDGWGVFLYLRGQEGRGIGLGAKIHAYSLQERGLDTLDANTELGLPVDSREYGTGAQILVDLGIRDMRLISNNPKKFTGLAGFGLRIVDREPSHTAPNKENIGYLRTKVQRMGHMLELGDSSDWAENGAPPPVSGGSQTSAASQDEE</sequence>
<dbReference type="InterPro" id="IPR036144">
    <property type="entry name" value="RibA-like_sf"/>
</dbReference>